<feature type="compositionally biased region" description="Basic and acidic residues" evidence="1">
    <location>
        <begin position="8"/>
        <end position="22"/>
    </location>
</feature>
<accession>A0A7U2I115</accession>
<feature type="compositionally biased region" description="Polar residues" evidence="1">
    <location>
        <begin position="88"/>
        <end position="106"/>
    </location>
</feature>
<feature type="region of interest" description="Disordered" evidence="1">
    <location>
        <begin position="1"/>
        <end position="156"/>
    </location>
</feature>
<feature type="compositionally biased region" description="Polar residues" evidence="1">
    <location>
        <begin position="32"/>
        <end position="47"/>
    </location>
</feature>
<feature type="compositionally biased region" description="Polar residues" evidence="1">
    <location>
        <begin position="143"/>
        <end position="156"/>
    </location>
</feature>
<organism evidence="2 3">
    <name type="scientific">Phaeosphaeria nodorum (strain SN15 / ATCC MYA-4574 / FGSC 10173)</name>
    <name type="common">Glume blotch fungus</name>
    <name type="synonym">Parastagonospora nodorum</name>
    <dbReference type="NCBI Taxonomy" id="321614"/>
    <lineage>
        <taxon>Eukaryota</taxon>
        <taxon>Fungi</taxon>
        <taxon>Dikarya</taxon>
        <taxon>Ascomycota</taxon>
        <taxon>Pezizomycotina</taxon>
        <taxon>Dothideomycetes</taxon>
        <taxon>Pleosporomycetidae</taxon>
        <taxon>Pleosporales</taxon>
        <taxon>Pleosporineae</taxon>
        <taxon>Phaeosphaeriaceae</taxon>
        <taxon>Parastagonospora</taxon>
    </lineage>
</organism>
<protein>
    <submittedName>
        <fullName evidence="2">Uncharacterized protein</fullName>
    </submittedName>
</protein>
<keyword evidence="3" id="KW-1185">Reference proteome</keyword>
<dbReference type="RefSeq" id="XP_001804509.1">
    <property type="nucleotide sequence ID" value="XM_001804457.1"/>
</dbReference>
<evidence type="ECO:0000313" key="3">
    <source>
        <dbReference type="Proteomes" id="UP000663193"/>
    </source>
</evidence>
<dbReference type="KEGG" id="pno:SNOG_14315"/>
<dbReference type="EMBL" id="CP069031">
    <property type="protein sequence ID" value="QRC99390.1"/>
    <property type="molecule type" value="Genomic_DNA"/>
</dbReference>
<feature type="compositionally biased region" description="Low complexity" evidence="1">
    <location>
        <begin position="122"/>
        <end position="132"/>
    </location>
</feature>
<dbReference type="Proteomes" id="UP000663193">
    <property type="component" value="Chromosome 9"/>
</dbReference>
<gene>
    <name evidence="2" type="ORF">JI435_143150</name>
</gene>
<sequence>MLNAEFFELDKCQPLTRRETRRPSAAQRPHKQSSQESRAHSSTNLVSDQGRRNPSLLTIDKDRVPEPESIARAVPQIGVADATDAHNSDPSLATALSSGDSDTDVQSPCGWTELEGARGRRSGSATGRRSSSLCEGKQKHEQSVATTQPGGCKSYS</sequence>
<dbReference type="VEuPathDB" id="FungiDB:JI435_143150"/>
<evidence type="ECO:0000313" key="2">
    <source>
        <dbReference type="EMBL" id="QRC99390.1"/>
    </source>
</evidence>
<proteinExistence type="predicted"/>
<name>A0A7U2I115_PHANO</name>
<reference evidence="3" key="1">
    <citation type="journal article" date="2021" name="BMC Genomics">
        <title>Chromosome-level genome assembly and manually-curated proteome of model necrotroph Parastagonospora nodorum Sn15 reveals a genome-wide trove of candidate effector homologs, and redundancy of virulence-related functions within an accessory chromosome.</title>
        <authorList>
            <person name="Bertazzoni S."/>
            <person name="Jones D.A.B."/>
            <person name="Phan H.T."/>
            <person name="Tan K.-C."/>
            <person name="Hane J.K."/>
        </authorList>
    </citation>
    <scope>NUCLEOTIDE SEQUENCE [LARGE SCALE GENOMIC DNA]</scope>
    <source>
        <strain evidence="3">SN15 / ATCC MYA-4574 / FGSC 10173)</strain>
    </source>
</reference>
<dbReference type="AlphaFoldDB" id="A0A7U2I115"/>
<evidence type="ECO:0000256" key="1">
    <source>
        <dbReference type="SAM" id="MobiDB-lite"/>
    </source>
</evidence>